<comment type="cofactor">
    <cofactor evidence="13">
        <name>[4Fe-4S] cluster</name>
        <dbReference type="ChEBI" id="CHEBI:49883"/>
    </cofactor>
    <text evidence="13">Binds 2 [4Fe-4S] clusters. One cluster is coordinated with 3 cysteines and an exchangeable S-adenosyl-L-methionine.</text>
</comment>
<dbReference type="FunFam" id="3.80.30.20:FF:000001">
    <property type="entry name" value="tRNA-2-methylthio-N(6)-dimethylallyladenosine synthase 2"/>
    <property type="match status" value="1"/>
</dbReference>
<protein>
    <recommendedName>
        <fullName evidence="10 13">tRNA-2-methylthio-N(6)-dimethylallyladenosine synthase</fullName>
        <ecNumber evidence="8 13">2.8.4.3</ecNumber>
    </recommendedName>
    <alternativeName>
        <fullName evidence="12 13">(Dimethylallyl)adenosine tRNA methylthiotransferase MiaB</fullName>
    </alternativeName>
    <alternativeName>
        <fullName evidence="11 13">tRNA-i(6)A37 methylthiotransferase</fullName>
    </alternativeName>
</protein>
<evidence type="ECO:0000313" key="18">
    <source>
        <dbReference type="Proteomes" id="UP000824070"/>
    </source>
</evidence>
<dbReference type="PROSITE" id="PS51449">
    <property type="entry name" value="MTTASE_N"/>
    <property type="match status" value="1"/>
</dbReference>
<feature type="domain" description="MTTase N-terminal" evidence="15">
    <location>
        <begin position="42"/>
        <end position="160"/>
    </location>
</feature>
<dbReference type="InterPro" id="IPR013848">
    <property type="entry name" value="Methylthiotransferase_N"/>
</dbReference>
<reference evidence="17" key="2">
    <citation type="journal article" date="2021" name="PeerJ">
        <title>Extensive microbial diversity within the chicken gut microbiome revealed by metagenomics and culture.</title>
        <authorList>
            <person name="Gilroy R."/>
            <person name="Ravi A."/>
            <person name="Getino M."/>
            <person name="Pursley I."/>
            <person name="Horton D.L."/>
            <person name="Alikhan N.F."/>
            <person name="Baker D."/>
            <person name="Gharbi K."/>
            <person name="Hall N."/>
            <person name="Watson M."/>
            <person name="Adriaenssens E.M."/>
            <person name="Foster-Nyarko E."/>
            <person name="Jarju S."/>
            <person name="Secka A."/>
            <person name="Antonio M."/>
            <person name="Oren A."/>
            <person name="Chaudhuri R.R."/>
            <person name="La Ragione R."/>
            <person name="Hildebrand F."/>
            <person name="Pallen M.J."/>
        </authorList>
    </citation>
    <scope>NUCLEOTIDE SEQUENCE</scope>
    <source>
        <strain evidence="17">ChiGjej1B1-22543</strain>
    </source>
</reference>
<keyword evidence="5 13" id="KW-0479">Metal-binding</keyword>
<dbReference type="InterPro" id="IPR023404">
    <property type="entry name" value="rSAM_horseshoe"/>
</dbReference>
<comment type="subcellular location">
    <subcellularLocation>
        <location evidence="13">Cytoplasm</location>
    </subcellularLocation>
</comment>
<dbReference type="GO" id="GO:0046872">
    <property type="term" value="F:metal ion binding"/>
    <property type="evidence" value="ECO:0007669"/>
    <property type="project" value="UniProtKB-KW"/>
</dbReference>
<evidence type="ECO:0000256" key="7">
    <source>
        <dbReference type="ARBA" id="ARBA00023014"/>
    </source>
</evidence>
<evidence type="ECO:0000256" key="3">
    <source>
        <dbReference type="ARBA" id="ARBA00022679"/>
    </source>
</evidence>
<evidence type="ECO:0000313" key="17">
    <source>
        <dbReference type="EMBL" id="HIU44746.1"/>
    </source>
</evidence>
<dbReference type="Pfam" id="PF01938">
    <property type="entry name" value="TRAM"/>
    <property type="match status" value="1"/>
</dbReference>
<dbReference type="InterPro" id="IPR002792">
    <property type="entry name" value="TRAM_dom"/>
</dbReference>
<dbReference type="InterPro" id="IPR023378">
    <property type="entry name" value="YheA/YmcA-like_dom_sf"/>
</dbReference>
<dbReference type="NCBIfam" id="TIGR01574">
    <property type="entry name" value="miaB-methiolase"/>
    <property type="match status" value="1"/>
</dbReference>
<comment type="subunit">
    <text evidence="13">Monomer.</text>
</comment>
<evidence type="ECO:0000256" key="2">
    <source>
        <dbReference type="ARBA" id="ARBA00022485"/>
    </source>
</evidence>
<feature type="binding site" evidence="13">
    <location>
        <position position="197"/>
    </location>
    <ligand>
        <name>[4Fe-4S] cluster</name>
        <dbReference type="ChEBI" id="CHEBI:49883"/>
        <label>2</label>
        <note>4Fe-4S-S-AdoMet</note>
    </ligand>
</feature>
<dbReference type="PROSITE" id="PS51918">
    <property type="entry name" value="RADICAL_SAM"/>
    <property type="match status" value="1"/>
</dbReference>
<dbReference type="InterPro" id="IPR038135">
    <property type="entry name" value="Methylthiotransferase_N_sf"/>
</dbReference>
<dbReference type="InterPro" id="IPR020612">
    <property type="entry name" value="Methylthiotransferase_CS"/>
</dbReference>
<dbReference type="InterPro" id="IPR006638">
    <property type="entry name" value="Elp3/MiaA/NifB-like_rSAM"/>
</dbReference>
<dbReference type="PROSITE" id="PS01278">
    <property type="entry name" value="MTTASE_RADICAL"/>
    <property type="match status" value="1"/>
</dbReference>
<dbReference type="Pfam" id="PF00919">
    <property type="entry name" value="UPF0004"/>
    <property type="match status" value="1"/>
</dbReference>
<comment type="catalytic activity">
    <reaction evidence="9 13">
        <text>N(6)-dimethylallyladenosine(37) in tRNA + (sulfur carrier)-SH + AH2 + 2 S-adenosyl-L-methionine = 2-methylsulfanyl-N(6)-dimethylallyladenosine(37) in tRNA + (sulfur carrier)-H + 5'-deoxyadenosine + L-methionine + A + S-adenosyl-L-homocysteine + 2 H(+)</text>
        <dbReference type="Rhea" id="RHEA:37067"/>
        <dbReference type="Rhea" id="RHEA-COMP:10375"/>
        <dbReference type="Rhea" id="RHEA-COMP:10376"/>
        <dbReference type="Rhea" id="RHEA-COMP:14737"/>
        <dbReference type="Rhea" id="RHEA-COMP:14739"/>
        <dbReference type="ChEBI" id="CHEBI:13193"/>
        <dbReference type="ChEBI" id="CHEBI:15378"/>
        <dbReference type="ChEBI" id="CHEBI:17319"/>
        <dbReference type="ChEBI" id="CHEBI:17499"/>
        <dbReference type="ChEBI" id="CHEBI:29917"/>
        <dbReference type="ChEBI" id="CHEBI:57844"/>
        <dbReference type="ChEBI" id="CHEBI:57856"/>
        <dbReference type="ChEBI" id="CHEBI:59789"/>
        <dbReference type="ChEBI" id="CHEBI:64428"/>
        <dbReference type="ChEBI" id="CHEBI:74415"/>
        <dbReference type="ChEBI" id="CHEBI:74417"/>
        <dbReference type="EC" id="2.8.4.3"/>
    </reaction>
</comment>
<evidence type="ECO:0000256" key="6">
    <source>
        <dbReference type="ARBA" id="ARBA00023004"/>
    </source>
</evidence>
<dbReference type="InterPro" id="IPR006463">
    <property type="entry name" value="MiaB_methiolase"/>
</dbReference>
<keyword evidence="4 13" id="KW-0949">S-adenosyl-L-methionine</keyword>
<accession>A0A9D1LMT1</accession>
<dbReference type="InterPro" id="IPR007197">
    <property type="entry name" value="rSAM"/>
</dbReference>
<dbReference type="PANTHER" id="PTHR43020:SF2">
    <property type="entry name" value="MITOCHONDRIAL TRNA METHYLTHIOTRANSFERASE CDK5RAP1"/>
    <property type="match status" value="1"/>
</dbReference>
<keyword evidence="6 13" id="KW-0408">Iron</keyword>
<comment type="caution">
    <text evidence="17">The sequence shown here is derived from an EMBL/GenBank/DDBJ whole genome shotgun (WGS) entry which is preliminary data.</text>
</comment>
<dbReference type="InterPro" id="IPR010368">
    <property type="entry name" value="Com_YlbF"/>
</dbReference>
<proteinExistence type="inferred from homology"/>
<evidence type="ECO:0000256" key="11">
    <source>
        <dbReference type="ARBA" id="ARBA00080698"/>
    </source>
</evidence>
<evidence type="ECO:0000256" key="8">
    <source>
        <dbReference type="ARBA" id="ARBA00033765"/>
    </source>
</evidence>
<dbReference type="NCBIfam" id="TIGR00089">
    <property type="entry name" value="MiaB/RimO family radical SAM methylthiotransferase"/>
    <property type="match status" value="1"/>
</dbReference>
<dbReference type="SUPFAM" id="SSF102114">
    <property type="entry name" value="Radical SAM enzymes"/>
    <property type="match status" value="1"/>
</dbReference>
<keyword evidence="7 13" id="KW-0411">Iron-sulfur</keyword>
<dbReference type="SFLD" id="SFLDS00029">
    <property type="entry name" value="Radical_SAM"/>
    <property type="match status" value="1"/>
</dbReference>
<keyword evidence="3 13" id="KW-0808">Transferase</keyword>
<reference evidence="17" key="1">
    <citation type="submission" date="2020-10" db="EMBL/GenBank/DDBJ databases">
        <authorList>
            <person name="Gilroy R."/>
        </authorList>
    </citation>
    <scope>NUCLEOTIDE SEQUENCE</scope>
    <source>
        <strain evidence="17">ChiGjej1B1-22543</strain>
    </source>
</reference>
<evidence type="ECO:0000256" key="5">
    <source>
        <dbReference type="ARBA" id="ARBA00022723"/>
    </source>
</evidence>
<dbReference type="InterPro" id="IPR058240">
    <property type="entry name" value="rSAM_sf"/>
</dbReference>
<feature type="binding site" evidence="13">
    <location>
        <position position="121"/>
    </location>
    <ligand>
        <name>[4Fe-4S] cluster</name>
        <dbReference type="ChEBI" id="CHEBI:49883"/>
        <label>1</label>
    </ligand>
</feature>
<dbReference type="Gene3D" id="3.80.30.20">
    <property type="entry name" value="tm_1862 like domain"/>
    <property type="match status" value="1"/>
</dbReference>
<evidence type="ECO:0000259" key="16">
    <source>
        <dbReference type="PROSITE" id="PS51918"/>
    </source>
</evidence>
<dbReference type="InterPro" id="IPR005839">
    <property type="entry name" value="Methylthiotransferase"/>
</dbReference>
<feature type="binding site" evidence="13">
    <location>
        <position position="204"/>
    </location>
    <ligand>
        <name>[4Fe-4S] cluster</name>
        <dbReference type="ChEBI" id="CHEBI:49883"/>
        <label>2</label>
        <note>4Fe-4S-S-AdoMet</note>
    </ligand>
</feature>
<evidence type="ECO:0000256" key="13">
    <source>
        <dbReference type="HAMAP-Rule" id="MF_01864"/>
    </source>
</evidence>
<dbReference type="CDD" id="cd01335">
    <property type="entry name" value="Radical_SAM"/>
    <property type="match status" value="1"/>
</dbReference>
<keyword evidence="13" id="KW-0963">Cytoplasm</keyword>
<evidence type="ECO:0000259" key="15">
    <source>
        <dbReference type="PROSITE" id="PS51449"/>
    </source>
</evidence>
<organism evidence="17 18">
    <name type="scientific">Candidatus Alloenteromonas pullicola</name>
    <dbReference type="NCBI Taxonomy" id="2840784"/>
    <lineage>
        <taxon>Bacteria</taxon>
        <taxon>Bacillati</taxon>
        <taxon>Bacillota</taxon>
        <taxon>Bacillota incertae sedis</taxon>
        <taxon>Candidatus Alloenteromonas</taxon>
    </lineage>
</organism>
<gene>
    <name evidence="13 17" type="primary">miaB</name>
    <name evidence="17" type="ORF">IAC52_00390</name>
</gene>
<feature type="binding site" evidence="13">
    <location>
        <position position="87"/>
    </location>
    <ligand>
        <name>[4Fe-4S] cluster</name>
        <dbReference type="ChEBI" id="CHEBI:49883"/>
        <label>1</label>
    </ligand>
</feature>
<dbReference type="PROSITE" id="PS50926">
    <property type="entry name" value="TRAM"/>
    <property type="match status" value="1"/>
</dbReference>
<dbReference type="SFLD" id="SFLDF00273">
    <property type="entry name" value="(dimethylallyl)adenosine_tRNA"/>
    <property type="match status" value="1"/>
</dbReference>
<evidence type="ECO:0000256" key="12">
    <source>
        <dbReference type="ARBA" id="ARBA00081141"/>
    </source>
</evidence>
<dbReference type="AlphaFoldDB" id="A0A9D1LMT1"/>
<feature type="domain" description="Radical SAM core" evidence="16">
    <location>
        <begin position="183"/>
        <end position="413"/>
    </location>
</feature>
<dbReference type="SUPFAM" id="SSF158622">
    <property type="entry name" value="YheA/YmcA-like"/>
    <property type="match status" value="1"/>
</dbReference>
<dbReference type="GO" id="GO:0051539">
    <property type="term" value="F:4 iron, 4 sulfur cluster binding"/>
    <property type="evidence" value="ECO:0007669"/>
    <property type="project" value="UniProtKB-UniRule"/>
</dbReference>
<dbReference type="EC" id="2.8.4.3" evidence="8 13"/>
<dbReference type="Gene3D" id="1.20.1500.10">
    <property type="entry name" value="YheA/YmcA-like"/>
    <property type="match status" value="1"/>
</dbReference>
<dbReference type="SFLD" id="SFLDG01082">
    <property type="entry name" value="B12-binding_domain_containing"/>
    <property type="match status" value="1"/>
</dbReference>
<dbReference type="Pfam" id="PF04055">
    <property type="entry name" value="Radical_SAM"/>
    <property type="match status" value="1"/>
</dbReference>
<dbReference type="Proteomes" id="UP000824070">
    <property type="component" value="Unassembled WGS sequence"/>
</dbReference>
<feature type="binding site" evidence="13">
    <location>
        <position position="201"/>
    </location>
    <ligand>
        <name>[4Fe-4S] cluster</name>
        <dbReference type="ChEBI" id="CHEBI:49883"/>
        <label>2</label>
        <note>4Fe-4S-S-AdoMet</note>
    </ligand>
</feature>
<evidence type="ECO:0000256" key="1">
    <source>
        <dbReference type="ARBA" id="ARBA00003234"/>
    </source>
</evidence>
<dbReference type="FunFam" id="3.40.50.12160:FF:000003">
    <property type="entry name" value="CDK5 regulatory subunit-associated protein 1"/>
    <property type="match status" value="1"/>
</dbReference>
<comment type="function">
    <text evidence="1 13">Catalyzes the methylthiolation of N6-(dimethylallyl)adenosine (i(6)A), leading to the formation of 2-methylthio-N6-(dimethylallyl)adenosine (ms(2)i(6)A) at position 37 in tRNAs that read codons beginning with uridine.</text>
</comment>
<evidence type="ECO:0000256" key="10">
    <source>
        <dbReference type="ARBA" id="ARBA00068570"/>
    </source>
</evidence>
<dbReference type="HAMAP" id="MF_01864">
    <property type="entry name" value="tRNA_metthiotr_MiaB"/>
    <property type="match status" value="1"/>
</dbReference>
<evidence type="ECO:0000256" key="9">
    <source>
        <dbReference type="ARBA" id="ARBA00051425"/>
    </source>
</evidence>
<sequence>MSRCIIKSLPDMAKARNRVDQAKVIYDDFKPSEALLSFAKGKKYLVKTFGCQGNVRDEEIISGYLERMGYVPSADEETADIVIINTCAVRENAEDKVYGEIGKFKAKSLQDRDFVLGICGCMMQEEGKAKKLLASYPYIDLVFGTHNIVDLPGLLEEHIKTHKSLLDVISYPGDIIEGLPSIRLDPYKAYVNISYGCDKFCTYCIVPYTRGRERSRPMQSIIEECKKLVEQGYKEITLLGQNVNSYGKDFRDGTSFATVLEEVAKLGIPRLRFMTSHPYDFSLPMLDVIAKYPNIMKCIHLPVQSGSTEVLRQMGRRYTREQYLQLVEEVRKRIPDCAITTDIIVGFPNETQEQFEDTLSLCEQVKYDAAFTFIYSPRAGTPAAKMVDNVSDEVKHERFDRLLKVIEKGVMFHSAKMLGNTYDVLVDGPSKKDKSMLSGYTEKGKLINFKGPDSLSGKIVKVKVVEDRAFSMIGELADDPFSILLNGASAALRGEPEYQAYLQAKKAFGEDVSLQGLLKEKEEAQRELAASVDKDDYPQKKARFQQLDEAVQSHPVYCNFMSSVEDLRGLLEQAKKVIQ</sequence>
<dbReference type="Pfam" id="PF06133">
    <property type="entry name" value="Com_YlbF"/>
    <property type="match status" value="1"/>
</dbReference>
<dbReference type="PANTHER" id="PTHR43020">
    <property type="entry name" value="CDK5 REGULATORY SUBUNIT-ASSOCIATED PROTEIN 1"/>
    <property type="match status" value="1"/>
</dbReference>
<evidence type="ECO:0000259" key="14">
    <source>
        <dbReference type="PROSITE" id="PS50926"/>
    </source>
</evidence>
<evidence type="ECO:0000256" key="4">
    <source>
        <dbReference type="ARBA" id="ARBA00022691"/>
    </source>
</evidence>
<dbReference type="SFLD" id="SFLDG01061">
    <property type="entry name" value="methylthiotransferase"/>
    <property type="match status" value="1"/>
</dbReference>
<feature type="binding site" evidence="13">
    <location>
        <position position="51"/>
    </location>
    <ligand>
        <name>[4Fe-4S] cluster</name>
        <dbReference type="ChEBI" id="CHEBI:49883"/>
        <label>1</label>
    </ligand>
</feature>
<comment type="similarity">
    <text evidence="13">Belongs to the methylthiotransferase family. MiaB subfamily.</text>
</comment>
<dbReference type="GO" id="GO:0005829">
    <property type="term" value="C:cytosol"/>
    <property type="evidence" value="ECO:0007669"/>
    <property type="project" value="TreeGrafter"/>
</dbReference>
<name>A0A9D1LMT1_9FIRM</name>
<dbReference type="Gene3D" id="3.40.50.12160">
    <property type="entry name" value="Methylthiotransferase, N-terminal domain"/>
    <property type="match status" value="1"/>
</dbReference>
<keyword evidence="2 13" id="KW-0004">4Fe-4S</keyword>
<feature type="domain" description="TRAM" evidence="14">
    <location>
        <begin position="415"/>
        <end position="478"/>
    </location>
</feature>
<dbReference type="GO" id="GO:0035597">
    <property type="term" value="F:tRNA-2-methylthio-N(6)-dimethylallyladenosine(37) synthase activity"/>
    <property type="evidence" value="ECO:0007669"/>
    <property type="project" value="UniProtKB-EC"/>
</dbReference>
<dbReference type="EMBL" id="DVMV01000004">
    <property type="protein sequence ID" value="HIU44746.1"/>
    <property type="molecule type" value="Genomic_DNA"/>
</dbReference>
<dbReference type="SMART" id="SM00729">
    <property type="entry name" value="Elp3"/>
    <property type="match status" value="1"/>
</dbReference>
<keyword evidence="13" id="KW-0819">tRNA processing</keyword>